<protein>
    <submittedName>
        <fullName evidence="1">Uncharacterized protein</fullName>
    </submittedName>
</protein>
<evidence type="ECO:0000313" key="2">
    <source>
        <dbReference type="Proteomes" id="UP000468901"/>
    </source>
</evidence>
<accession>A0A6N6VJM1</accession>
<dbReference type="Proteomes" id="UP000468901">
    <property type="component" value="Unassembled WGS sequence"/>
</dbReference>
<dbReference type="EMBL" id="WESC01000013">
    <property type="protein sequence ID" value="KAB7739126.1"/>
    <property type="molecule type" value="Genomic_DNA"/>
</dbReference>
<gene>
    <name evidence="1" type="ORF">F2P47_14045</name>
</gene>
<keyword evidence="2" id="KW-1185">Reference proteome</keyword>
<evidence type="ECO:0000313" key="1">
    <source>
        <dbReference type="EMBL" id="KAB7739126.1"/>
    </source>
</evidence>
<name>A0A6N6VJM1_9HYPH</name>
<organism evidence="1 2">
    <name type="scientific">Parvibaculum sedimenti</name>
    <dbReference type="NCBI Taxonomy" id="2608632"/>
    <lineage>
        <taxon>Bacteria</taxon>
        <taxon>Pseudomonadati</taxon>
        <taxon>Pseudomonadota</taxon>
        <taxon>Alphaproteobacteria</taxon>
        <taxon>Hyphomicrobiales</taxon>
        <taxon>Parvibaculaceae</taxon>
        <taxon>Parvibaculum</taxon>
    </lineage>
</organism>
<dbReference type="RefSeq" id="WP_152217009.1">
    <property type="nucleotide sequence ID" value="NZ_WESC01000013.1"/>
</dbReference>
<dbReference type="InterPro" id="IPR003374">
    <property type="entry name" value="ApbE-like_sf"/>
</dbReference>
<proteinExistence type="predicted"/>
<sequence>MRKRAMLKTEIYLEKSFELWPGLLRFAITGEGAYAALDAGFDAAREVAATLMVDAELIANAGGSLDLLPRGHAGRLASDAMRAMTQAVPTAQPSDLPPLLVALPGAVCDVVAEAMRNAGSCDTVVVSLGDALSFHVEGGAVLPADLSLPLVTGEFLRMLGEGRSGGVALSGAQAHFPTSGVADRVVLQAKSAALASLAAAYMADGMTVPGMPRCKERIADPLVARAVEGRPLAGNTGLLAPETIWDALSGGMKRASLLREKRLLRAAALALKGRGRTLGPIDGNRLLRFGVSEWR</sequence>
<dbReference type="AlphaFoldDB" id="A0A6N6VJM1"/>
<dbReference type="SUPFAM" id="SSF143631">
    <property type="entry name" value="ApbE-like"/>
    <property type="match status" value="1"/>
</dbReference>
<comment type="caution">
    <text evidence="1">The sequence shown here is derived from an EMBL/GenBank/DDBJ whole genome shotgun (WGS) entry which is preliminary data.</text>
</comment>
<reference evidence="1 2" key="1">
    <citation type="submission" date="2019-09" db="EMBL/GenBank/DDBJ databases">
        <title>Parvibaculum sedimenti sp. nov., isolated from sediment.</title>
        <authorList>
            <person name="Wang Y."/>
        </authorList>
    </citation>
    <scope>NUCLEOTIDE SEQUENCE [LARGE SCALE GENOMIC DNA]</scope>
    <source>
        <strain evidence="1 2">HXT-9</strain>
    </source>
</reference>